<dbReference type="SUPFAM" id="SSF53254">
    <property type="entry name" value="Phosphoglycerate mutase-like"/>
    <property type="match status" value="1"/>
</dbReference>
<sequence>MAVTLLRHAALSPKHQGRYNGWTDLAVDPSLFERQRIAVLQKQHFDLVYTSDLLRCTQTLDMMGIEDYQPDERLREVRFKIHIEGKNFEEISRLPNYSNSFLEEKKKWHAFVCAESERSFERRIEQFLSQLPQNKEILVCTHAGTLQTICHLLGLPQKKMDYLEFKRIEHGLQQLV</sequence>
<evidence type="ECO:0000313" key="1">
    <source>
        <dbReference type="EMBL" id="SFV68972.1"/>
    </source>
</evidence>
<dbReference type="AlphaFoldDB" id="A0A1W1CTF9"/>
<organism evidence="1">
    <name type="scientific">hydrothermal vent metagenome</name>
    <dbReference type="NCBI Taxonomy" id="652676"/>
    <lineage>
        <taxon>unclassified sequences</taxon>
        <taxon>metagenomes</taxon>
        <taxon>ecological metagenomes</taxon>
    </lineage>
</organism>
<dbReference type="Pfam" id="PF00300">
    <property type="entry name" value="His_Phos_1"/>
    <property type="match status" value="1"/>
</dbReference>
<name>A0A1W1CTF9_9ZZZZ</name>
<proteinExistence type="predicted"/>
<gene>
    <name evidence="1" type="ORF">MNB_SV-10-345</name>
</gene>
<dbReference type="EMBL" id="FPHL01000056">
    <property type="protein sequence ID" value="SFV68972.1"/>
    <property type="molecule type" value="Genomic_DNA"/>
</dbReference>
<dbReference type="InterPro" id="IPR029033">
    <property type="entry name" value="His_PPase_superfam"/>
</dbReference>
<accession>A0A1W1CTF9</accession>
<dbReference type="Gene3D" id="3.40.50.1240">
    <property type="entry name" value="Phosphoglycerate mutase-like"/>
    <property type="match status" value="1"/>
</dbReference>
<reference evidence="1" key="1">
    <citation type="submission" date="2016-10" db="EMBL/GenBank/DDBJ databases">
        <authorList>
            <person name="de Groot N.N."/>
        </authorList>
    </citation>
    <scope>NUCLEOTIDE SEQUENCE</scope>
</reference>
<dbReference type="InterPro" id="IPR013078">
    <property type="entry name" value="His_Pase_superF_clade-1"/>
</dbReference>
<protein>
    <recommendedName>
        <fullName evidence="2">Adenosylcobalamin/alpha-ribazole phosphatase</fullName>
    </recommendedName>
</protein>
<evidence type="ECO:0008006" key="2">
    <source>
        <dbReference type="Google" id="ProtNLM"/>
    </source>
</evidence>
<dbReference type="CDD" id="cd07067">
    <property type="entry name" value="HP_PGM_like"/>
    <property type="match status" value="1"/>
</dbReference>
<dbReference type="SMART" id="SM00855">
    <property type="entry name" value="PGAM"/>
    <property type="match status" value="1"/>
</dbReference>